<keyword evidence="1" id="KW-0175">Coiled coil</keyword>
<feature type="compositionally biased region" description="Low complexity" evidence="2">
    <location>
        <begin position="338"/>
        <end position="355"/>
    </location>
</feature>
<feature type="compositionally biased region" description="Acidic residues" evidence="2">
    <location>
        <begin position="207"/>
        <end position="221"/>
    </location>
</feature>
<feature type="coiled-coil region" evidence="1">
    <location>
        <begin position="66"/>
        <end position="96"/>
    </location>
</feature>
<protein>
    <submittedName>
        <fullName evidence="3">Uncharacterized protein</fullName>
    </submittedName>
</protein>
<dbReference type="EMBL" id="JBHUFU010000004">
    <property type="protein sequence ID" value="MFD1829787.1"/>
    <property type="molecule type" value="Genomic_DNA"/>
</dbReference>
<proteinExistence type="predicted"/>
<evidence type="ECO:0000313" key="4">
    <source>
        <dbReference type="Proteomes" id="UP001597365"/>
    </source>
</evidence>
<sequence length="355" mass="37077">MARGNNEIIPLLVDTKNTIERSVKDVGGQVTAGNQELSRQLEGAVASILEDHRETRDRAFAASTQATQATAEIAGLKREVNALRRTIEDLAALLREAPVLPPESDQAPVTSVPIPPSAPAAAAPAAQPGTTPSVTLTLPGPDSSTAGQDGAPPVPAQRDGSHDTAPPTDQTSEAGTDTGPVDAAEAQPAAGTGGEDDSEAGAAASAADEDQAVETPSEDEENNHGALLLKAARIARVTVVCHRDAWDFIADRAAGHEHFRTTAVVTDEADGLVRVTLSGRSLIGALITLHDTRTEDRTRWDGTWAMAAAFYDRIAEDLYKAGRDGSTPLTIVFNDGITDTTPTPTPQDNPDTPQE</sequence>
<evidence type="ECO:0000313" key="3">
    <source>
        <dbReference type="EMBL" id="MFD1829787.1"/>
    </source>
</evidence>
<organism evidence="3 4">
    <name type="scientific">Streptomyces desertarenae</name>
    <dbReference type="NCBI Taxonomy" id="2666184"/>
    <lineage>
        <taxon>Bacteria</taxon>
        <taxon>Bacillati</taxon>
        <taxon>Actinomycetota</taxon>
        <taxon>Actinomycetes</taxon>
        <taxon>Kitasatosporales</taxon>
        <taxon>Streptomycetaceae</taxon>
        <taxon>Streptomyces</taxon>
    </lineage>
</organism>
<comment type="caution">
    <text evidence="3">The sequence shown here is derived from an EMBL/GenBank/DDBJ whole genome shotgun (WGS) entry which is preliminary data.</text>
</comment>
<evidence type="ECO:0000256" key="1">
    <source>
        <dbReference type="SAM" id="Coils"/>
    </source>
</evidence>
<name>A0ABW4PHT4_9ACTN</name>
<accession>A0ABW4PHT4</accession>
<dbReference type="Proteomes" id="UP001597365">
    <property type="component" value="Unassembled WGS sequence"/>
</dbReference>
<reference evidence="4" key="1">
    <citation type="journal article" date="2019" name="Int. J. Syst. Evol. Microbiol.">
        <title>The Global Catalogue of Microorganisms (GCM) 10K type strain sequencing project: providing services to taxonomists for standard genome sequencing and annotation.</title>
        <authorList>
            <consortium name="The Broad Institute Genomics Platform"/>
            <consortium name="The Broad Institute Genome Sequencing Center for Infectious Disease"/>
            <person name="Wu L."/>
            <person name="Ma J."/>
        </authorList>
    </citation>
    <scope>NUCLEOTIDE SEQUENCE [LARGE SCALE GENOMIC DNA]</scope>
    <source>
        <strain evidence="4">CGMCC 4.7455</strain>
    </source>
</reference>
<gene>
    <name evidence="3" type="ORF">ACFSJS_08925</name>
</gene>
<dbReference type="RefSeq" id="WP_380898672.1">
    <property type="nucleotide sequence ID" value="NZ_JBHUFU010000004.1"/>
</dbReference>
<feature type="region of interest" description="Disordered" evidence="2">
    <location>
        <begin position="334"/>
        <end position="355"/>
    </location>
</feature>
<feature type="region of interest" description="Disordered" evidence="2">
    <location>
        <begin position="101"/>
        <end position="223"/>
    </location>
</feature>
<feature type="compositionally biased region" description="Low complexity" evidence="2">
    <location>
        <begin position="119"/>
        <end position="133"/>
    </location>
</feature>
<keyword evidence="4" id="KW-1185">Reference proteome</keyword>
<evidence type="ECO:0000256" key="2">
    <source>
        <dbReference type="SAM" id="MobiDB-lite"/>
    </source>
</evidence>